<dbReference type="OrthoDB" id="1099063at2759"/>
<dbReference type="SUPFAM" id="SSF54928">
    <property type="entry name" value="RNA-binding domain, RBD"/>
    <property type="match status" value="1"/>
</dbReference>
<evidence type="ECO:0000313" key="16">
    <source>
        <dbReference type="Proteomes" id="UP000219974"/>
    </source>
</evidence>
<keyword evidence="3" id="KW-0677">Repeat</keyword>
<feature type="compositionally biased region" description="Basic and acidic residues" evidence="7">
    <location>
        <begin position="382"/>
        <end position="397"/>
    </location>
</feature>
<dbReference type="Gene3D" id="3.30.70.330">
    <property type="match status" value="2"/>
</dbReference>
<evidence type="ECO:0000313" key="15">
    <source>
        <dbReference type="Proteomes" id="UP000219860"/>
    </source>
</evidence>
<evidence type="ECO:0000256" key="7">
    <source>
        <dbReference type="SAM" id="MobiDB-lite"/>
    </source>
</evidence>
<evidence type="ECO:0000313" key="11">
    <source>
        <dbReference type="EMBL" id="SCM15702.1"/>
    </source>
</evidence>
<keyword evidence="5" id="KW-0539">Nucleus</keyword>
<dbReference type="InterPro" id="IPR050374">
    <property type="entry name" value="RRT5_SRSF_SR"/>
</dbReference>
<feature type="compositionally biased region" description="Basic and acidic residues" evidence="7">
    <location>
        <begin position="232"/>
        <end position="270"/>
    </location>
</feature>
<dbReference type="AlphaFoldDB" id="A0A0Y9USB4"/>
<protein>
    <submittedName>
        <fullName evidence="9">Serine/arginine-rich splicing factor 4, putative</fullName>
    </submittedName>
</protein>
<feature type="region of interest" description="Disordered" evidence="7">
    <location>
        <begin position="191"/>
        <end position="481"/>
    </location>
</feature>
<dbReference type="PROSITE" id="PS50102">
    <property type="entry name" value="RRM"/>
    <property type="match status" value="2"/>
</dbReference>
<dbReference type="InterPro" id="IPR035979">
    <property type="entry name" value="RBD_domain_sf"/>
</dbReference>
<proteinExistence type="predicted"/>
<evidence type="ECO:0000313" key="12">
    <source>
        <dbReference type="EMBL" id="SCM17496.1"/>
    </source>
</evidence>
<comment type="subcellular location">
    <subcellularLocation>
        <location evidence="1">Nucleus</location>
    </subcellularLocation>
</comment>
<evidence type="ECO:0000313" key="14">
    <source>
        <dbReference type="Proteomes" id="UP000069549"/>
    </source>
</evidence>
<evidence type="ECO:0000256" key="3">
    <source>
        <dbReference type="ARBA" id="ARBA00022737"/>
    </source>
</evidence>
<dbReference type="FunFam" id="3.30.70.330:FF:000638">
    <property type="entry name" value="Serine/arginine-rich splicing factor 4"/>
    <property type="match status" value="1"/>
</dbReference>
<feature type="compositionally biased region" description="Basic residues" evidence="7">
    <location>
        <begin position="191"/>
        <end position="206"/>
    </location>
</feature>
<reference evidence="9 14" key="1">
    <citation type="submission" date="2016-02" db="EMBL/GenBank/DDBJ databases">
        <authorList>
            <consortium name="Pathogen Informatics"/>
        </authorList>
    </citation>
    <scope>NUCLEOTIDE SEQUENCE [LARGE SCALE GENOMIC DNA]</scope>
    <source>
        <strain evidence="9 14">K173</strain>
        <strain evidence="10 18">NK65 ny</strain>
        <strain evidence="13 17">NK65e</strain>
        <strain evidence="11 15">SP11 Antwerpcl1</strain>
        <strain evidence="12 16">SP11 RLL</strain>
    </source>
</reference>
<feature type="compositionally biased region" description="Basic and acidic residues" evidence="7">
    <location>
        <begin position="426"/>
        <end position="435"/>
    </location>
</feature>
<dbReference type="EMBL" id="LT608269">
    <property type="protein sequence ID" value="SCM17496.1"/>
    <property type="molecule type" value="Genomic_DNA"/>
</dbReference>
<dbReference type="Proteomes" id="UP000069549">
    <property type="component" value="Chromosome 5"/>
</dbReference>
<dbReference type="VEuPathDB" id="PlasmoDB:PBANKA_0506600"/>
<dbReference type="EMBL" id="LT608253">
    <property type="protein sequence ID" value="SCM15702.1"/>
    <property type="molecule type" value="Genomic_DNA"/>
</dbReference>
<dbReference type="EMBL" id="LT614631">
    <property type="protein sequence ID" value="SCN22890.1"/>
    <property type="molecule type" value="Genomic_DNA"/>
</dbReference>
<feature type="domain" description="RRM" evidence="8">
    <location>
        <begin position="111"/>
        <end position="185"/>
    </location>
</feature>
<evidence type="ECO:0000256" key="6">
    <source>
        <dbReference type="PROSITE-ProRule" id="PRU00176"/>
    </source>
</evidence>
<dbReference type="SMART" id="SM00360">
    <property type="entry name" value="RRM"/>
    <property type="match status" value="2"/>
</dbReference>
<dbReference type="Proteomes" id="UP000219974">
    <property type="component" value="Chromosome 5"/>
</dbReference>
<accession>A0A0Y9USB4</accession>
<dbReference type="GO" id="GO:0005634">
    <property type="term" value="C:nucleus"/>
    <property type="evidence" value="ECO:0007669"/>
    <property type="project" value="UniProtKB-SubCell"/>
</dbReference>
<dbReference type="Proteomes" id="UP000219860">
    <property type="component" value="Chromosome 5"/>
</dbReference>
<dbReference type="OMA" id="YANIEHG"/>
<dbReference type="GO" id="GO:0005737">
    <property type="term" value="C:cytoplasm"/>
    <property type="evidence" value="ECO:0007669"/>
    <property type="project" value="TreeGrafter"/>
</dbReference>
<dbReference type="EMBL" id="LT608141">
    <property type="protein sequence ID" value="SCL92721.1"/>
    <property type="molecule type" value="Genomic_DNA"/>
</dbReference>
<dbReference type="GO" id="GO:0003729">
    <property type="term" value="F:mRNA binding"/>
    <property type="evidence" value="ECO:0007669"/>
    <property type="project" value="TreeGrafter"/>
</dbReference>
<feature type="compositionally biased region" description="Polar residues" evidence="7">
    <location>
        <begin position="332"/>
        <end position="346"/>
    </location>
</feature>
<organism evidence="9 14">
    <name type="scientific">Plasmodium berghei</name>
    <dbReference type="NCBI Taxonomy" id="5821"/>
    <lineage>
        <taxon>Eukaryota</taxon>
        <taxon>Sar</taxon>
        <taxon>Alveolata</taxon>
        <taxon>Apicomplexa</taxon>
        <taxon>Aconoidasida</taxon>
        <taxon>Haemosporida</taxon>
        <taxon>Plasmodiidae</taxon>
        <taxon>Plasmodium</taxon>
        <taxon>Plasmodium (Vinckeia)</taxon>
    </lineage>
</organism>
<dbReference type="InterPro" id="IPR012677">
    <property type="entry name" value="Nucleotide-bd_a/b_plait_sf"/>
</dbReference>
<feature type="compositionally biased region" description="Basic residues" evidence="7">
    <location>
        <begin position="405"/>
        <end position="425"/>
    </location>
</feature>
<feature type="domain" description="RRM" evidence="8">
    <location>
        <begin position="12"/>
        <end position="89"/>
    </location>
</feature>
<gene>
    <name evidence="9" type="primary">SRSF4</name>
    <name evidence="9" type="ORF">PBK173_000076200</name>
    <name evidence="13" type="ORF">PBNK65E_000072400</name>
    <name evidence="10" type="ORF">PBNK65NY_000072000</name>
    <name evidence="11" type="ORF">PBSP11A_000072100</name>
    <name evidence="12" type="ORF">PBSP11RLL_000072200</name>
</gene>
<evidence type="ECO:0000313" key="10">
    <source>
        <dbReference type="EMBL" id="SCL92721.1"/>
    </source>
</evidence>
<feature type="compositionally biased region" description="Basic and acidic residues" evidence="7">
    <location>
        <begin position="349"/>
        <end position="371"/>
    </location>
</feature>
<dbReference type="PANTHER" id="PTHR23003">
    <property type="entry name" value="RNA RECOGNITION MOTIF RRM DOMAIN CONTAINING PROTEIN"/>
    <property type="match status" value="1"/>
</dbReference>
<evidence type="ECO:0000256" key="5">
    <source>
        <dbReference type="ARBA" id="ARBA00023242"/>
    </source>
</evidence>
<keyword evidence="2" id="KW-0507">mRNA processing</keyword>
<dbReference type="Proteomes" id="UP000220214">
    <property type="component" value="Chromosome 5"/>
</dbReference>
<evidence type="ECO:0000313" key="18">
    <source>
        <dbReference type="Proteomes" id="UP000516480"/>
    </source>
</evidence>
<dbReference type="Pfam" id="PF00076">
    <property type="entry name" value="RRM_1"/>
    <property type="match status" value="2"/>
</dbReference>
<dbReference type="GO" id="GO:0006397">
    <property type="term" value="P:mRNA processing"/>
    <property type="evidence" value="ECO:0007669"/>
    <property type="project" value="UniProtKB-KW"/>
</dbReference>
<dbReference type="PANTHER" id="PTHR23003:SF62">
    <property type="entry name" value="SERINE_ARGININE (SR)-TYPE SHUTTLING MRNA BINDING PROTEIN NPL3"/>
    <property type="match status" value="1"/>
</dbReference>
<dbReference type="InterPro" id="IPR000504">
    <property type="entry name" value="RRM_dom"/>
</dbReference>
<evidence type="ECO:0000259" key="8">
    <source>
        <dbReference type="PROSITE" id="PS50102"/>
    </source>
</evidence>
<evidence type="ECO:0000313" key="13">
    <source>
        <dbReference type="EMBL" id="SCN22890.1"/>
    </source>
</evidence>
<evidence type="ECO:0000256" key="1">
    <source>
        <dbReference type="ARBA" id="ARBA00004123"/>
    </source>
</evidence>
<sequence length="481" mass="55651">MGYRSSRYNRTSCIYVGNLPGNVVEDEVYDLFGKFGRIKYIDIKLTRGSTSTAYAFVHYYDIKDAEYAIERRDGYKFDGERLRVEFSGENKSFGKYRRKEDGIGPPLRTEHRIIVSNLPDNCKWQHLKDIMRQCGDVGYANIEHGKGIVEFVDRDGMLYAIEKFDRAEFKVHDQVTNIKVRRDKRSLSYIKKHRSDYYSPRHKKKRIYSDESESNISRRRSKYSTSSSKGHNKYETDSDTSYDKKEKTRDGNKNKRSYSSDEKRDNKYSRSESSNSLSDDRTYKKKKNNYSTSRDRSSKDSKYHSEKESRQSKSHSKSVSGENSRSEEKSRSISGDISNNEKQNAGKNVKRENILSAEKEEKEERQGRSGSEKSGYNSAASEVKKDDNEDKNDEVNNEKFPVIPKGRKGATKRKPKAEKIKKRKNENKSENEDLKSVSNDGNKSDANKSDKENNNDTSVNQTEETKPKRGRTKKKANPEGN</sequence>
<feature type="compositionally biased region" description="Basic and acidic residues" evidence="7">
    <location>
        <begin position="293"/>
        <end position="311"/>
    </location>
</feature>
<dbReference type="EMBL" id="LT160025">
    <property type="protein sequence ID" value="CXI08393.1"/>
    <property type="molecule type" value="Genomic_DNA"/>
</dbReference>
<name>A0A0Y9USB4_PLABE</name>
<dbReference type="Proteomes" id="UP000516480">
    <property type="component" value="Chromosome 5"/>
</dbReference>
<evidence type="ECO:0000256" key="2">
    <source>
        <dbReference type="ARBA" id="ARBA00022664"/>
    </source>
</evidence>
<evidence type="ECO:0000313" key="9">
    <source>
        <dbReference type="EMBL" id="CXI08393.1"/>
    </source>
</evidence>
<evidence type="ECO:0000313" key="17">
    <source>
        <dbReference type="Proteomes" id="UP000220214"/>
    </source>
</evidence>
<feature type="compositionally biased region" description="Basic and acidic residues" evidence="7">
    <location>
        <begin position="442"/>
        <end position="454"/>
    </location>
</feature>
<keyword evidence="4 6" id="KW-0694">RNA-binding</keyword>
<evidence type="ECO:0000256" key="4">
    <source>
        <dbReference type="ARBA" id="ARBA00022884"/>
    </source>
</evidence>